<dbReference type="Gene3D" id="1.10.238.10">
    <property type="entry name" value="EF-hand"/>
    <property type="match status" value="1"/>
</dbReference>
<comment type="similarity">
    <text evidence="2">Belongs to the Ca(2+):cation antiporter (CaCA) (TC 2.A.19) family. SLC24A subfamily.</text>
</comment>
<evidence type="ECO:0000259" key="18">
    <source>
        <dbReference type="PROSITE" id="PS50222"/>
    </source>
</evidence>
<keyword evidence="3" id="KW-0813">Transport</keyword>
<dbReference type="Gene3D" id="1.20.1420.30">
    <property type="entry name" value="NCX, central ion-binding region"/>
    <property type="match status" value="2"/>
</dbReference>
<evidence type="ECO:0000256" key="4">
    <source>
        <dbReference type="ARBA" id="ARBA00022449"/>
    </source>
</evidence>
<dbReference type="GO" id="GO:0005262">
    <property type="term" value="F:calcium channel activity"/>
    <property type="evidence" value="ECO:0007669"/>
    <property type="project" value="TreeGrafter"/>
</dbReference>
<dbReference type="EMBL" id="BRYA01000103">
    <property type="protein sequence ID" value="GMI39443.1"/>
    <property type="molecule type" value="Genomic_DNA"/>
</dbReference>
<dbReference type="GO" id="GO:0005886">
    <property type="term" value="C:plasma membrane"/>
    <property type="evidence" value="ECO:0007669"/>
    <property type="project" value="TreeGrafter"/>
</dbReference>
<evidence type="ECO:0000256" key="12">
    <source>
        <dbReference type="ARBA" id="ARBA00022989"/>
    </source>
</evidence>
<keyword evidence="16" id="KW-0739">Sodium transport</keyword>
<feature type="domain" description="EF-hand" evidence="18">
    <location>
        <begin position="325"/>
        <end position="360"/>
    </location>
</feature>
<evidence type="ECO:0000256" key="16">
    <source>
        <dbReference type="ARBA" id="ARBA00023201"/>
    </source>
</evidence>
<dbReference type="InterPro" id="IPR011992">
    <property type="entry name" value="EF-hand-dom_pair"/>
</dbReference>
<keyword evidence="5" id="KW-0633">Potassium transport</keyword>
<feature type="transmembrane region" description="Helical" evidence="17">
    <location>
        <begin position="565"/>
        <end position="587"/>
    </location>
</feature>
<keyword evidence="20" id="KW-1185">Reference proteome</keyword>
<dbReference type="InterPro" id="IPR018247">
    <property type="entry name" value="EF_Hand_1_Ca_BS"/>
</dbReference>
<comment type="caution">
    <text evidence="19">The sequence shown here is derived from an EMBL/GenBank/DDBJ whole genome shotgun (WGS) entry which is preliminary data.</text>
</comment>
<comment type="subcellular location">
    <subcellularLocation>
        <location evidence="1">Membrane</location>
        <topology evidence="1">Multi-pass membrane protein</topology>
    </subcellularLocation>
</comment>
<dbReference type="NCBIfam" id="TIGR00367">
    <property type="entry name" value="calcium/sodium antiporter"/>
    <property type="match status" value="1"/>
</dbReference>
<evidence type="ECO:0000256" key="6">
    <source>
        <dbReference type="ARBA" id="ARBA00022568"/>
    </source>
</evidence>
<feature type="transmembrane region" description="Helical" evidence="17">
    <location>
        <begin position="495"/>
        <end position="515"/>
    </location>
</feature>
<dbReference type="SUPFAM" id="SSF47473">
    <property type="entry name" value="EF-hand"/>
    <property type="match status" value="1"/>
</dbReference>
<feature type="transmembrane region" description="Helical" evidence="17">
    <location>
        <begin position="73"/>
        <end position="95"/>
    </location>
</feature>
<evidence type="ECO:0000256" key="7">
    <source>
        <dbReference type="ARBA" id="ARBA00022692"/>
    </source>
</evidence>
<evidence type="ECO:0000256" key="15">
    <source>
        <dbReference type="ARBA" id="ARBA00023136"/>
    </source>
</evidence>
<gene>
    <name evidence="19" type="ORF">TrCOL_g9722</name>
</gene>
<dbReference type="GO" id="GO:0006874">
    <property type="term" value="P:intracellular calcium ion homeostasis"/>
    <property type="evidence" value="ECO:0007669"/>
    <property type="project" value="TreeGrafter"/>
</dbReference>
<keyword evidence="4" id="KW-0050">Antiport</keyword>
<dbReference type="PROSITE" id="PS50222">
    <property type="entry name" value="EF_HAND_2"/>
    <property type="match status" value="2"/>
</dbReference>
<feature type="transmembrane region" description="Helical" evidence="17">
    <location>
        <begin position="607"/>
        <end position="628"/>
    </location>
</feature>
<feature type="transmembrane region" description="Helical" evidence="17">
    <location>
        <begin position="139"/>
        <end position="162"/>
    </location>
</feature>
<dbReference type="GO" id="GO:0005509">
    <property type="term" value="F:calcium ion binding"/>
    <property type="evidence" value="ECO:0007669"/>
    <property type="project" value="InterPro"/>
</dbReference>
<dbReference type="AlphaFoldDB" id="A0A9W7GA98"/>
<evidence type="ECO:0000313" key="19">
    <source>
        <dbReference type="EMBL" id="GMI39443.1"/>
    </source>
</evidence>
<evidence type="ECO:0000256" key="3">
    <source>
        <dbReference type="ARBA" id="ARBA00022448"/>
    </source>
</evidence>
<reference evidence="20" key="1">
    <citation type="journal article" date="2023" name="Commun. Biol.">
        <title>Genome analysis of Parmales, the sister group of diatoms, reveals the evolutionary specialization of diatoms from phago-mixotrophs to photoautotrophs.</title>
        <authorList>
            <person name="Ban H."/>
            <person name="Sato S."/>
            <person name="Yoshikawa S."/>
            <person name="Yamada K."/>
            <person name="Nakamura Y."/>
            <person name="Ichinomiya M."/>
            <person name="Sato N."/>
            <person name="Blanc-Mathieu R."/>
            <person name="Endo H."/>
            <person name="Kuwata A."/>
            <person name="Ogata H."/>
        </authorList>
    </citation>
    <scope>NUCLEOTIDE SEQUENCE [LARGE SCALE GENOMIC DNA]</scope>
</reference>
<dbReference type="FunFam" id="1.20.1420.30:FF:000009">
    <property type="entry name" value="sodium/potassium/calcium exchanger 5 isoform X2"/>
    <property type="match status" value="1"/>
</dbReference>
<dbReference type="GO" id="GO:0015293">
    <property type="term" value="F:symporter activity"/>
    <property type="evidence" value="ECO:0007669"/>
    <property type="project" value="UniProtKB-KW"/>
</dbReference>
<dbReference type="InterPro" id="IPR004837">
    <property type="entry name" value="NaCa_Exmemb"/>
</dbReference>
<keyword evidence="13" id="KW-0915">Sodium</keyword>
<keyword evidence="10" id="KW-0769">Symport</keyword>
<feature type="transmembrane region" description="Helical" evidence="17">
    <location>
        <begin position="198"/>
        <end position="220"/>
    </location>
</feature>
<dbReference type="InterPro" id="IPR004481">
    <property type="entry name" value="K/Na/Ca-exchanger"/>
</dbReference>
<dbReference type="Pfam" id="PF13499">
    <property type="entry name" value="EF-hand_7"/>
    <property type="match status" value="1"/>
</dbReference>
<keyword evidence="12 17" id="KW-1133">Transmembrane helix</keyword>
<evidence type="ECO:0000256" key="9">
    <source>
        <dbReference type="ARBA" id="ARBA00022837"/>
    </source>
</evidence>
<name>A0A9W7GA98_9STRA</name>
<evidence type="ECO:0000256" key="13">
    <source>
        <dbReference type="ARBA" id="ARBA00023053"/>
    </source>
</evidence>
<dbReference type="FunFam" id="1.20.1420.30:FF:000004">
    <property type="entry name" value="Sodium/potassium/calcium exchanger 2 isoform 1"/>
    <property type="match status" value="1"/>
</dbReference>
<keyword evidence="14" id="KW-0406">Ion transport</keyword>
<accession>A0A9W7GA98</accession>
<dbReference type="SMART" id="SM00054">
    <property type="entry name" value="EFh"/>
    <property type="match status" value="3"/>
</dbReference>
<keyword evidence="6" id="KW-0109">Calcium transport</keyword>
<feature type="transmembrane region" description="Helical" evidence="17">
    <location>
        <begin position="21"/>
        <end position="38"/>
    </location>
</feature>
<evidence type="ECO:0000313" key="20">
    <source>
        <dbReference type="Proteomes" id="UP001165065"/>
    </source>
</evidence>
<evidence type="ECO:0000256" key="14">
    <source>
        <dbReference type="ARBA" id="ARBA00023065"/>
    </source>
</evidence>
<evidence type="ECO:0000256" key="2">
    <source>
        <dbReference type="ARBA" id="ARBA00005364"/>
    </source>
</evidence>
<evidence type="ECO:0000256" key="5">
    <source>
        <dbReference type="ARBA" id="ARBA00022538"/>
    </source>
</evidence>
<organism evidence="19 20">
    <name type="scientific">Triparma columacea</name>
    <dbReference type="NCBI Taxonomy" id="722753"/>
    <lineage>
        <taxon>Eukaryota</taxon>
        <taxon>Sar</taxon>
        <taxon>Stramenopiles</taxon>
        <taxon>Ochrophyta</taxon>
        <taxon>Bolidophyceae</taxon>
        <taxon>Parmales</taxon>
        <taxon>Triparmaceae</taxon>
        <taxon>Triparma</taxon>
    </lineage>
</organism>
<dbReference type="PANTHER" id="PTHR10846:SF73">
    <property type="entry name" value="SODIUM_CALCIUM EXCHANGER MEMBRANE REGION DOMAIN-CONTAINING PROTEIN"/>
    <property type="match status" value="1"/>
</dbReference>
<feature type="transmembrane region" description="Helical" evidence="17">
    <location>
        <begin position="530"/>
        <end position="553"/>
    </location>
</feature>
<evidence type="ECO:0000256" key="8">
    <source>
        <dbReference type="ARBA" id="ARBA00022729"/>
    </source>
</evidence>
<keyword evidence="9" id="KW-0106">Calcium</keyword>
<dbReference type="Proteomes" id="UP001165065">
    <property type="component" value="Unassembled WGS sequence"/>
</dbReference>
<dbReference type="InterPro" id="IPR044880">
    <property type="entry name" value="NCX_ion-bd_dom_sf"/>
</dbReference>
<sequence length="663" mass="72667">MLPCYALHDARTGRATPALKFSVKAGAFLMLVGGYIVYNGVTEGFFHRATPPGSPSRQLEDCPDPESAGGFVVFYIMGVLYMFVALAIVCDEYFVPALEVISDKWDLSNDIAGATLMAAGGSAPELFTSLTGTFKNSDVGFGTIVGSAVFNVMFVIGVCAVASVKVLNLTWWPLARDCSYYAITLFILSRFMSDTEIYWHEAFILLCLYGVYVLMMAYNVRIHKFILERLLKYDDITVKLALAEAGDEDEVNLLKPTGFRAGLYKFLTGKGSLTETAGTAIVTQIAGDVKDTFNKIDSNQDGTLQVNEVGNLLKEVTGGGAGAKINPEDVKVVMAEIDTDGDGEVSLEEFTNWYLKSEERIKSDIKVAFDRYDGTKEGTVKDGTLTPEEVKKALKELNSSAVDDNEVDAACLNMTKGRPNSIVTFEDFQSFYMGSALSKRRASVMAEQAEAAAGVDLSMPTEGGLLAKANWAICLPLMYVMMAIPDVRVPGKEKYCFVSFFVSICYIGFFSYFMVEWASTVGQTFRIPEVVMGLTILAAGTSVPDLLSSVIVAKQGHGDMAVSSSIGSNIFDILVGLPLPWLLYSVYHSGQEKFNVPVKVKADSLELSLFILIGMLAVVVGSIAFSNWRMTKKMGYFYFFMYFCYVGQELLREYVFSDSKSCF</sequence>
<dbReference type="PANTHER" id="PTHR10846">
    <property type="entry name" value="SODIUM/POTASSIUM/CALCIUM EXCHANGER"/>
    <property type="match status" value="1"/>
</dbReference>
<protein>
    <recommendedName>
        <fullName evidence="18">EF-hand domain-containing protein</fullName>
    </recommendedName>
</protein>
<dbReference type="InterPro" id="IPR002048">
    <property type="entry name" value="EF_hand_dom"/>
</dbReference>
<dbReference type="PROSITE" id="PS00018">
    <property type="entry name" value="EF_HAND_1"/>
    <property type="match status" value="2"/>
</dbReference>
<keyword evidence="11" id="KW-0630">Potassium</keyword>
<dbReference type="GO" id="GO:0008273">
    <property type="term" value="F:calcium, potassium:sodium antiporter activity"/>
    <property type="evidence" value="ECO:0007669"/>
    <property type="project" value="TreeGrafter"/>
</dbReference>
<evidence type="ECO:0000256" key="17">
    <source>
        <dbReference type="SAM" id="Phobius"/>
    </source>
</evidence>
<proteinExistence type="inferred from homology"/>
<keyword evidence="7 17" id="KW-0812">Transmembrane</keyword>
<keyword evidence="8" id="KW-0732">Signal</keyword>
<keyword evidence="15 17" id="KW-0472">Membrane</keyword>
<dbReference type="Pfam" id="PF01699">
    <property type="entry name" value="Na_Ca_ex"/>
    <property type="match status" value="2"/>
</dbReference>
<evidence type="ECO:0000256" key="1">
    <source>
        <dbReference type="ARBA" id="ARBA00004141"/>
    </source>
</evidence>
<dbReference type="OrthoDB" id="2127281at2759"/>
<evidence type="ECO:0000256" key="11">
    <source>
        <dbReference type="ARBA" id="ARBA00022958"/>
    </source>
</evidence>
<feature type="domain" description="EF-hand" evidence="18">
    <location>
        <begin position="284"/>
        <end position="319"/>
    </location>
</feature>
<evidence type="ECO:0000256" key="10">
    <source>
        <dbReference type="ARBA" id="ARBA00022847"/>
    </source>
</evidence>